<feature type="compositionally biased region" description="Polar residues" evidence="1">
    <location>
        <begin position="31"/>
        <end position="45"/>
    </location>
</feature>
<evidence type="ECO:0000256" key="1">
    <source>
        <dbReference type="SAM" id="MobiDB-lite"/>
    </source>
</evidence>
<accession>A0AAQ3K257</accession>
<gene>
    <name evidence="2" type="ORF">Cni_G09245</name>
</gene>
<organism evidence="2 3">
    <name type="scientific">Canna indica</name>
    <name type="common">Indian-shot</name>
    <dbReference type="NCBI Taxonomy" id="4628"/>
    <lineage>
        <taxon>Eukaryota</taxon>
        <taxon>Viridiplantae</taxon>
        <taxon>Streptophyta</taxon>
        <taxon>Embryophyta</taxon>
        <taxon>Tracheophyta</taxon>
        <taxon>Spermatophyta</taxon>
        <taxon>Magnoliopsida</taxon>
        <taxon>Liliopsida</taxon>
        <taxon>Zingiberales</taxon>
        <taxon>Cannaceae</taxon>
        <taxon>Canna</taxon>
    </lineage>
</organism>
<evidence type="ECO:0000313" key="3">
    <source>
        <dbReference type="Proteomes" id="UP001327560"/>
    </source>
</evidence>
<evidence type="ECO:0000313" key="2">
    <source>
        <dbReference type="EMBL" id="WOL00532.1"/>
    </source>
</evidence>
<name>A0AAQ3K257_9LILI</name>
<protein>
    <submittedName>
        <fullName evidence="2">Uncharacterized protein</fullName>
    </submittedName>
</protein>
<feature type="compositionally biased region" description="Basic residues" evidence="1">
    <location>
        <begin position="86"/>
        <end position="99"/>
    </location>
</feature>
<keyword evidence="3" id="KW-1185">Reference proteome</keyword>
<dbReference type="EMBL" id="CP136892">
    <property type="protein sequence ID" value="WOL00532.1"/>
    <property type="molecule type" value="Genomic_DNA"/>
</dbReference>
<sequence length="128" mass="14955">MDRPTRHSTELLQPSWGKPSCYGLPIFHQNPSIPSKTSLASSLTVSPRHRSKRCTFHDTYDHTTEECIVLSDQLEDLIRAGRLNKYIHHQRERGRRKSHDPRQRSQTPPKPNPDRREDSWACHPENKP</sequence>
<feature type="region of interest" description="Disordered" evidence="1">
    <location>
        <begin position="31"/>
        <end position="51"/>
    </location>
</feature>
<reference evidence="2 3" key="1">
    <citation type="submission" date="2023-10" db="EMBL/GenBank/DDBJ databases">
        <title>Chromosome-scale genome assembly provides insights into flower coloration mechanisms of Canna indica.</title>
        <authorList>
            <person name="Li C."/>
        </authorList>
    </citation>
    <scope>NUCLEOTIDE SEQUENCE [LARGE SCALE GENOMIC DNA]</scope>
    <source>
        <tissue evidence="2">Flower</tissue>
    </source>
</reference>
<feature type="compositionally biased region" description="Basic and acidic residues" evidence="1">
    <location>
        <begin position="112"/>
        <end position="128"/>
    </location>
</feature>
<feature type="region of interest" description="Disordered" evidence="1">
    <location>
        <begin position="86"/>
        <end position="128"/>
    </location>
</feature>
<dbReference type="Proteomes" id="UP001327560">
    <property type="component" value="Chromosome 3"/>
</dbReference>
<proteinExistence type="predicted"/>
<dbReference type="AlphaFoldDB" id="A0AAQ3K257"/>